<reference evidence="5" key="1">
    <citation type="submission" date="2021-03" db="EMBL/GenBank/DDBJ databases">
        <authorList>
            <person name="Li Z."/>
            <person name="Yang C."/>
        </authorList>
    </citation>
    <scope>NUCLEOTIDE SEQUENCE</scope>
    <source>
        <strain evidence="5">Dzin_1.0</strain>
        <tissue evidence="5">Leaf</tissue>
    </source>
</reference>
<feature type="domain" description="SAM" evidence="4">
    <location>
        <begin position="24"/>
        <end position="63"/>
    </location>
</feature>
<organism evidence="5 6">
    <name type="scientific">Dioscorea zingiberensis</name>
    <dbReference type="NCBI Taxonomy" id="325984"/>
    <lineage>
        <taxon>Eukaryota</taxon>
        <taxon>Viridiplantae</taxon>
        <taxon>Streptophyta</taxon>
        <taxon>Embryophyta</taxon>
        <taxon>Tracheophyta</taxon>
        <taxon>Spermatophyta</taxon>
        <taxon>Magnoliopsida</taxon>
        <taxon>Liliopsida</taxon>
        <taxon>Dioscoreales</taxon>
        <taxon>Dioscoreaceae</taxon>
        <taxon>Dioscorea</taxon>
    </lineage>
</organism>
<dbReference type="GO" id="GO:0006351">
    <property type="term" value="P:DNA-templated transcription"/>
    <property type="evidence" value="ECO:0007669"/>
    <property type="project" value="InterPro"/>
</dbReference>
<accession>A0A9D5C4N6</accession>
<dbReference type="CDD" id="cd09487">
    <property type="entry name" value="SAM_superfamily"/>
    <property type="match status" value="1"/>
</dbReference>
<evidence type="ECO:0000313" key="6">
    <source>
        <dbReference type="Proteomes" id="UP001085076"/>
    </source>
</evidence>
<dbReference type="Gene3D" id="3.90.940.10">
    <property type="match status" value="1"/>
</dbReference>
<keyword evidence="2" id="KW-0804">Transcription</keyword>
<dbReference type="InterPro" id="IPR036161">
    <property type="entry name" value="RPB6/omega-like_sf"/>
</dbReference>
<evidence type="ECO:0000256" key="2">
    <source>
        <dbReference type="ARBA" id="ARBA00023163"/>
    </source>
</evidence>
<evidence type="ECO:0000259" key="4">
    <source>
        <dbReference type="Pfam" id="PF07647"/>
    </source>
</evidence>
<keyword evidence="1" id="KW-0240">DNA-directed RNA polymerase</keyword>
<dbReference type="PANTHER" id="PTHR33915">
    <property type="entry name" value="OSJNBA0033G05.11 PROTEIN"/>
    <property type="match status" value="1"/>
</dbReference>
<feature type="region of interest" description="Disordered" evidence="3">
    <location>
        <begin position="140"/>
        <end position="171"/>
    </location>
</feature>
<evidence type="ECO:0000313" key="5">
    <source>
        <dbReference type="EMBL" id="KAJ0965967.1"/>
    </source>
</evidence>
<dbReference type="InterPro" id="IPR001660">
    <property type="entry name" value="SAM"/>
</dbReference>
<dbReference type="InterPro" id="IPR028363">
    <property type="entry name" value="RPB6"/>
</dbReference>
<reference evidence="5" key="2">
    <citation type="journal article" date="2022" name="Hortic Res">
        <title>The genome of Dioscorea zingiberensis sheds light on the biosynthesis, origin and evolution of the medicinally important diosgenin saponins.</title>
        <authorList>
            <person name="Li Y."/>
            <person name="Tan C."/>
            <person name="Li Z."/>
            <person name="Guo J."/>
            <person name="Li S."/>
            <person name="Chen X."/>
            <person name="Wang C."/>
            <person name="Dai X."/>
            <person name="Yang H."/>
            <person name="Song W."/>
            <person name="Hou L."/>
            <person name="Xu J."/>
            <person name="Tong Z."/>
            <person name="Xu A."/>
            <person name="Yuan X."/>
            <person name="Wang W."/>
            <person name="Yang Q."/>
            <person name="Chen L."/>
            <person name="Sun Z."/>
            <person name="Wang K."/>
            <person name="Pan B."/>
            <person name="Chen J."/>
            <person name="Bao Y."/>
            <person name="Liu F."/>
            <person name="Qi X."/>
            <person name="Gang D.R."/>
            <person name="Wen J."/>
            <person name="Li J."/>
        </authorList>
    </citation>
    <scope>NUCLEOTIDE SEQUENCE</scope>
    <source>
        <strain evidence="5">Dzin_1.0</strain>
    </source>
</reference>
<name>A0A9D5C4N6_9LILI</name>
<dbReference type="Gene3D" id="1.10.150.50">
    <property type="entry name" value="Transcription Factor, Ets-1"/>
    <property type="match status" value="1"/>
</dbReference>
<gene>
    <name evidence="5" type="ORF">J5N97_027105</name>
</gene>
<sequence>MDWFSWLSKSSLDASLIYEYGLLLSHNELEEEDIAHFDHEFLQSMGISIAKHRLEILKLAKKHKKMLYISPTTSTPVSRLLTVIDKTKSCLAKYVFQLFVHREASSAIVVVPRARWKGIGMKRSNKMVVVKQGRLLLTGRSPVTSKNDNKPVVQNINGGTHVDGEDDDDGYWGGDGHEKVRLRYEDEPPEPEIEEGAEEDVENNNEDIPDAFVGAEAEEKEEQVPVQRPRKTSKYMTKYERKQESWAPRALQISMNAPVMVELEGETDPLEIAMKELRERKIPFTIRRHLPDGSYEDWGVDELIVEDSWKRQVGGD</sequence>
<comment type="caution">
    <text evidence="5">The sequence shown here is derived from an EMBL/GenBank/DDBJ whole genome shotgun (WGS) entry which is preliminary data.</text>
</comment>
<dbReference type="PIRSF" id="PIRSF500154">
    <property type="entry name" value="RPB6"/>
    <property type="match status" value="1"/>
</dbReference>
<feature type="compositionally biased region" description="Polar residues" evidence="3">
    <location>
        <begin position="141"/>
        <end position="157"/>
    </location>
</feature>
<dbReference type="OrthoDB" id="259769at2759"/>
<evidence type="ECO:0000256" key="3">
    <source>
        <dbReference type="SAM" id="MobiDB-lite"/>
    </source>
</evidence>
<dbReference type="Proteomes" id="UP001085076">
    <property type="component" value="Miscellaneous, Linkage group lg08"/>
</dbReference>
<dbReference type="GO" id="GO:0005665">
    <property type="term" value="C:RNA polymerase II, core complex"/>
    <property type="evidence" value="ECO:0007669"/>
    <property type="project" value="InterPro"/>
</dbReference>
<keyword evidence="6" id="KW-1185">Reference proteome</keyword>
<dbReference type="AlphaFoldDB" id="A0A9D5C4N6"/>
<dbReference type="InterPro" id="IPR006111">
    <property type="entry name" value="Rpo6/Rpb6"/>
</dbReference>
<evidence type="ECO:0000256" key="1">
    <source>
        <dbReference type="ARBA" id="ARBA00022478"/>
    </source>
</evidence>
<dbReference type="PIRSF" id="PIRSF000778">
    <property type="entry name" value="RpoK/RPB6"/>
    <property type="match status" value="1"/>
</dbReference>
<dbReference type="InterPro" id="IPR013761">
    <property type="entry name" value="SAM/pointed_sf"/>
</dbReference>
<dbReference type="SUPFAM" id="SSF63562">
    <property type="entry name" value="RPB6/omega subunit-like"/>
    <property type="match status" value="1"/>
</dbReference>
<dbReference type="SUPFAM" id="SSF47769">
    <property type="entry name" value="SAM/Pointed domain"/>
    <property type="match status" value="1"/>
</dbReference>
<proteinExistence type="predicted"/>
<dbReference type="PANTHER" id="PTHR33915:SF1">
    <property type="entry name" value="OS04G0644100 PROTEIN"/>
    <property type="match status" value="1"/>
</dbReference>
<protein>
    <recommendedName>
        <fullName evidence="4">SAM domain-containing protein</fullName>
    </recommendedName>
</protein>
<dbReference type="Pfam" id="PF07647">
    <property type="entry name" value="SAM_2"/>
    <property type="match status" value="1"/>
</dbReference>
<dbReference type="GO" id="GO:0003899">
    <property type="term" value="F:DNA-directed RNA polymerase activity"/>
    <property type="evidence" value="ECO:0007669"/>
    <property type="project" value="InterPro"/>
</dbReference>
<dbReference type="EMBL" id="JAGGNH010000008">
    <property type="protein sequence ID" value="KAJ0965967.1"/>
    <property type="molecule type" value="Genomic_DNA"/>
</dbReference>
<dbReference type="GO" id="GO:0003677">
    <property type="term" value="F:DNA binding"/>
    <property type="evidence" value="ECO:0007669"/>
    <property type="project" value="InterPro"/>
</dbReference>